<dbReference type="PROSITE" id="PS51318">
    <property type="entry name" value="TAT"/>
    <property type="match status" value="1"/>
</dbReference>
<dbReference type="OrthoDB" id="4527292at2"/>
<dbReference type="InterPro" id="IPR050583">
    <property type="entry name" value="Mycobacterial_A85_antigen"/>
</dbReference>
<proteinExistence type="inferred from homology"/>
<evidence type="ECO:0000256" key="9">
    <source>
        <dbReference type="SAM" id="SignalP"/>
    </source>
</evidence>
<comment type="similarity">
    <text evidence="2">Belongs to the mycobacterial A85 antigen family.</text>
</comment>
<evidence type="ECO:0000313" key="11">
    <source>
        <dbReference type="Proteomes" id="UP000400924"/>
    </source>
</evidence>
<dbReference type="GO" id="GO:0050348">
    <property type="term" value="F:trehalose O-mycolyltransferase activity"/>
    <property type="evidence" value="ECO:0007669"/>
    <property type="project" value="UniProtKB-EC"/>
</dbReference>
<dbReference type="EC" id="2.3.1.20" evidence="4"/>
<comment type="catalytic activity">
    <reaction evidence="8">
        <text>an acyl-CoA + a 1,2-diacyl-sn-glycerol = a triacyl-sn-glycerol + CoA</text>
        <dbReference type="Rhea" id="RHEA:10868"/>
        <dbReference type="ChEBI" id="CHEBI:17815"/>
        <dbReference type="ChEBI" id="CHEBI:57287"/>
        <dbReference type="ChEBI" id="CHEBI:58342"/>
        <dbReference type="ChEBI" id="CHEBI:64615"/>
        <dbReference type="EC" id="2.3.1.20"/>
    </reaction>
</comment>
<protein>
    <recommendedName>
        <fullName evidence="7">Acyl-CoA:diacylglycerol acyltransferase</fullName>
        <ecNumber evidence="3">2.3.1.122</ecNumber>
        <ecNumber evidence="4">2.3.1.20</ecNumber>
    </recommendedName>
</protein>
<dbReference type="PANTHER" id="PTHR48098:SF1">
    <property type="entry name" value="DIACYLGLYCEROL ACYLTRANSFERASE_MYCOLYLTRANSFERASE AG85A"/>
    <property type="match status" value="1"/>
</dbReference>
<dbReference type="RefSeq" id="WP_152770935.1">
    <property type="nucleotide sequence ID" value="NZ_VJZC01000042.1"/>
</dbReference>
<evidence type="ECO:0000256" key="4">
    <source>
        <dbReference type="ARBA" id="ARBA00013244"/>
    </source>
</evidence>
<dbReference type="Proteomes" id="UP000400924">
    <property type="component" value="Unassembled WGS sequence"/>
</dbReference>
<evidence type="ECO:0000256" key="7">
    <source>
        <dbReference type="ARBA" id="ARBA00032572"/>
    </source>
</evidence>
<feature type="signal peptide" evidence="9">
    <location>
        <begin position="1"/>
        <end position="25"/>
    </location>
</feature>
<organism evidence="10 11">
    <name type="scientific">Streptomyces spongiae</name>
    <dbReference type="NCBI Taxonomy" id="565072"/>
    <lineage>
        <taxon>Bacteria</taxon>
        <taxon>Bacillati</taxon>
        <taxon>Actinomycetota</taxon>
        <taxon>Actinomycetes</taxon>
        <taxon>Kitasatosporales</taxon>
        <taxon>Streptomycetaceae</taxon>
        <taxon>Streptomyces</taxon>
    </lineage>
</organism>
<dbReference type="Pfam" id="PF00756">
    <property type="entry name" value="Esterase"/>
    <property type="match status" value="1"/>
</dbReference>
<dbReference type="InterPro" id="IPR006311">
    <property type="entry name" value="TAT_signal"/>
</dbReference>
<dbReference type="InterPro" id="IPR029058">
    <property type="entry name" value="AB_hydrolase_fold"/>
</dbReference>
<gene>
    <name evidence="10" type="ORF">FNH08_09445</name>
</gene>
<name>A0A5N8XFP5_9ACTN</name>
<comment type="caution">
    <text evidence="10">The sequence shown here is derived from an EMBL/GenBank/DDBJ whole genome shotgun (WGS) entry which is preliminary data.</text>
</comment>
<keyword evidence="6" id="KW-0012">Acyltransferase</keyword>
<keyword evidence="5" id="KW-0808">Transferase</keyword>
<dbReference type="EMBL" id="VJZC01000042">
    <property type="protein sequence ID" value="MPY57375.1"/>
    <property type="molecule type" value="Genomic_DNA"/>
</dbReference>
<keyword evidence="11" id="KW-1185">Reference proteome</keyword>
<evidence type="ECO:0000256" key="2">
    <source>
        <dbReference type="ARBA" id="ARBA00005874"/>
    </source>
</evidence>
<evidence type="ECO:0000256" key="1">
    <source>
        <dbReference type="ARBA" id="ARBA00000697"/>
    </source>
</evidence>
<keyword evidence="9" id="KW-0732">Signal</keyword>
<sequence length="319" mass="33939">MPVPRPTRRTVLLAAAAATVAPAVAATPAVGAEARITGERWLGARTVDLTVASPSVGASLPVRVILPTGYAAQPTRTWPVLHLLQGAHDDYTSWTRETDIESFLADKDVIAVMPASGPTGIPTDWWNYGLGSPDYETFHVDEVMGLLRTTYRAGTRRVVAGVSTGGYGAFAFAARRPGLFTAAASYSGILDTLALSMPLVLSAIVARESLIPLTLWGASVLQRTNWERHNPYALAAALKGTGLYLSQGSGQSGGAPDNLEGALLEGTLWEQSQRFAQRLVALGVPATTHFYSGGAHAWPYWQQEFRASWPLLAKGLGLS</sequence>
<dbReference type="InterPro" id="IPR000801">
    <property type="entry name" value="Esterase-like"/>
</dbReference>
<dbReference type="PANTHER" id="PTHR48098">
    <property type="entry name" value="ENTEROCHELIN ESTERASE-RELATED"/>
    <property type="match status" value="1"/>
</dbReference>
<evidence type="ECO:0000256" key="8">
    <source>
        <dbReference type="ARBA" id="ARBA00048109"/>
    </source>
</evidence>
<feature type="chain" id="PRO_5038886138" description="Acyl-CoA:diacylglycerol acyltransferase" evidence="9">
    <location>
        <begin position="26"/>
        <end position="319"/>
    </location>
</feature>
<dbReference type="AlphaFoldDB" id="A0A5N8XFP5"/>
<evidence type="ECO:0000256" key="6">
    <source>
        <dbReference type="ARBA" id="ARBA00023315"/>
    </source>
</evidence>
<evidence type="ECO:0000313" key="10">
    <source>
        <dbReference type="EMBL" id="MPY57375.1"/>
    </source>
</evidence>
<reference evidence="10 11" key="1">
    <citation type="submission" date="2019-07" db="EMBL/GenBank/DDBJ databases">
        <title>New species of Amycolatopsis and Streptomyces.</title>
        <authorList>
            <person name="Duangmal K."/>
            <person name="Teo W.F.A."/>
            <person name="Lipun K."/>
        </authorList>
    </citation>
    <scope>NUCLEOTIDE SEQUENCE [LARGE SCALE GENOMIC DNA]</scope>
    <source>
        <strain evidence="10 11">NBRC 106415</strain>
    </source>
</reference>
<dbReference type="GO" id="GO:0004144">
    <property type="term" value="F:diacylglycerol O-acyltransferase activity"/>
    <property type="evidence" value="ECO:0007669"/>
    <property type="project" value="UniProtKB-EC"/>
</dbReference>
<comment type="catalytic activity">
    <reaction evidence="1">
        <text>2 alpha,alpha'-trehalose 6-mycolate = alpha,alpha'-trehalose 6,6'-bismycolate + alpha,alpha-trehalose</text>
        <dbReference type="Rhea" id="RHEA:23472"/>
        <dbReference type="ChEBI" id="CHEBI:16551"/>
        <dbReference type="ChEBI" id="CHEBI:18195"/>
        <dbReference type="ChEBI" id="CHEBI:18234"/>
        <dbReference type="EC" id="2.3.1.122"/>
    </reaction>
</comment>
<dbReference type="SUPFAM" id="SSF53474">
    <property type="entry name" value="alpha/beta-Hydrolases"/>
    <property type="match status" value="1"/>
</dbReference>
<dbReference type="EC" id="2.3.1.122" evidence="3"/>
<dbReference type="Gene3D" id="3.40.50.1820">
    <property type="entry name" value="alpha/beta hydrolase"/>
    <property type="match status" value="1"/>
</dbReference>
<evidence type="ECO:0000256" key="3">
    <source>
        <dbReference type="ARBA" id="ARBA00012820"/>
    </source>
</evidence>
<accession>A0A5N8XFP5</accession>
<evidence type="ECO:0000256" key="5">
    <source>
        <dbReference type="ARBA" id="ARBA00022679"/>
    </source>
</evidence>